<dbReference type="EMBL" id="VDLX02000025">
    <property type="protein sequence ID" value="KAB8188516.1"/>
    <property type="molecule type" value="Genomic_DNA"/>
</dbReference>
<evidence type="ECO:0000256" key="2">
    <source>
        <dbReference type="PROSITE-ProRule" id="PRU00335"/>
    </source>
</evidence>
<dbReference type="AlphaFoldDB" id="A0A5C4VD54"/>
<name>A0A5C4VD54_9ACTN</name>
<dbReference type="PROSITE" id="PS50977">
    <property type="entry name" value="HTH_TETR_2"/>
    <property type="match status" value="1"/>
</dbReference>
<dbReference type="GO" id="GO:0003677">
    <property type="term" value="F:DNA binding"/>
    <property type="evidence" value="ECO:0007669"/>
    <property type="project" value="UniProtKB-UniRule"/>
</dbReference>
<comment type="caution">
    <text evidence="2">Lacks conserved residue(s) required for the propagation of feature annotation.</text>
</comment>
<organism evidence="4 5">
    <name type="scientific">Nonomuraea phyllanthi</name>
    <dbReference type="NCBI Taxonomy" id="2219224"/>
    <lineage>
        <taxon>Bacteria</taxon>
        <taxon>Bacillati</taxon>
        <taxon>Actinomycetota</taxon>
        <taxon>Actinomycetes</taxon>
        <taxon>Streptosporangiales</taxon>
        <taxon>Streptosporangiaceae</taxon>
        <taxon>Nonomuraea</taxon>
    </lineage>
</organism>
<dbReference type="InterPro" id="IPR009057">
    <property type="entry name" value="Homeodomain-like_sf"/>
</dbReference>
<dbReference type="OrthoDB" id="4364312at2"/>
<gene>
    <name evidence="4" type="ORF">FH608_044110</name>
</gene>
<evidence type="ECO:0000256" key="1">
    <source>
        <dbReference type="ARBA" id="ARBA00023125"/>
    </source>
</evidence>
<dbReference type="Proteomes" id="UP000312512">
    <property type="component" value="Unassembled WGS sequence"/>
</dbReference>
<keyword evidence="1 2" id="KW-0238">DNA-binding</keyword>
<proteinExistence type="predicted"/>
<comment type="caution">
    <text evidence="4">The sequence shown here is derived from an EMBL/GenBank/DDBJ whole genome shotgun (WGS) entry which is preliminary data.</text>
</comment>
<protein>
    <submittedName>
        <fullName evidence="4">TetR family transcriptional regulator</fullName>
    </submittedName>
</protein>
<evidence type="ECO:0000256" key="3">
    <source>
        <dbReference type="SAM" id="MobiDB-lite"/>
    </source>
</evidence>
<reference evidence="4 5" key="1">
    <citation type="submission" date="2019-10" db="EMBL/GenBank/DDBJ databases">
        <title>Nonomuraea sp. nov., isolated from Phyllanthus amarus.</title>
        <authorList>
            <person name="Klykleung N."/>
            <person name="Tanasupawat S."/>
        </authorList>
    </citation>
    <scope>NUCLEOTIDE SEQUENCE [LARGE SCALE GENOMIC DNA]</scope>
    <source>
        <strain evidence="4 5">PA1-10</strain>
    </source>
</reference>
<keyword evidence="5" id="KW-1185">Reference proteome</keyword>
<feature type="region of interest" description="Disordered" evidence="3">
    <location>
        <begin position="1"/>
        <end position="43"/>
    </location>
</feature>
<evidence type="ECO:0000313" key="4">
    <source>
        <dbReference type="EMBL" id="KAB8188516.1"/>
    </source>
</evidence>
<dbReference type="Gene3D" id="1.10.357.10">
    <property type="entry name" value="Tetracycline Repressor, domain 2"/>
    <property type="match status" value="1"/>
</dbReference>
<dbReference type="SUPFAM" id="SSF46689">
    <property type="entry name" value="Homeodomain-like"/>
    <property type="match status" value="1"/>
</dbReference>
<dbReference type="InterPro" id="IPR001647">
    <property type="entry name" value="HTH_TetR"/>
</dbReference>
<accession>A0A5C4VD54</accession>
<dbReference type="Pfam" id="PF00440">
    <property type="entry name" value="TetR_N"/>
    <property type="match status" value="1"/>
</dbReference>
<sequence length="142" mass="14867">MLGTTLQRHPDDLERAFPHGSATCNRSSPSGRARPKGCVSGSTRQVAVRLCCATSGPGARTGPPSAAGSGSISCAAGCRRTRTWRPCEPGGDAVNELVRHDPAKAARILKATRELVLRHGVRSTNVSEIARAAHIGKGTLYL</sequence>
<feature type="compositionally biased region" description="Basic and acidic residues" evidence="3">
    <location>
        <begin position="8"/>
        <end position="17"/>
    </location>
</feature>
<evidence type="ECO:0000313" key="5">
    <source>
        <dbReference type="Proteomes" id="UP000312512"/>
    </source>
</evidence>